<dbReference type="PANTHER" id="PTHR46390">
    <property type="entry name" value="MANNOSE-1-PHOSPHATE GUANYLYLTRANSFERASE"/>
    <property type="match status" value="1"/>
</dbReference>
<evidence type="ECO:0000259" key="8">
    <source>
        <dbReference type="Pfam" id="PF00483"/>
    </source>
</evidence>
<dbReference type="Gene3D" id="3.90.550.10">
    <property type="entry name" value="Spore Coat Polysaccharide Biosynthesis Protein SpsA, Chain A"/>
    <property type="match status" value="1"/>
</dbReference>
<feature type="domain" description="Nucleotidyl transferase" evidence="8">
    <location>
        <begin position="6"/>
        <end position="279"/>
    </location>
</feature>
<feature type="domain" description="MannoseP isomerase/GMP-like beta-helix" evidence="9">
    <location>
        <begin position="297"/>
        <end position="346"/>
    </location>
</feature>
<comment type="caution">
    <text evidence="10">The sequence shown here is derived from an EMBL/GenBank/DDBJ whole genome shotgun (WGS) entry which is preliminary data.</text>
</comment>
<dbReference type="InterPro" id="IPR049577">
    <property type="entry name" value="GMPP_N"/>
</dbReference>
<keyword evidence="5" id="KW-0547">Nucleotide-binding</keyword>
<comment type="catalytic activity">
    <reaction evidence="7">
        <text>alpha-D-mannose 1-phosphate + GTP + H(+) = GDP-alpha-D-mannose + diphosphate</text>
        <dbReference type="Rhea" id="RHEA:15229"/>
        <dbReference type="ChEBI" id="CHEBI:15378"/>
        <dbReference type="ChEBI" id="CHEBI:33019"/>
        <dbReference type="ChEBI" id="CHEBI:37565"/>
        <dbReference type="ChEBI" id="CHEBI:57527"/>
        <dbReference type="ChEBI" id="CHEBI:58409"/>
        <dbReference type="EC" id="2.7.7.13"/>
    </reaction>
</comment>
<evidence type="ECO:0000256" key="1">
    <source>
        <dbReference type="ARBA" id="ARBA00006115"/>
    </source>
</evidence>
<keyword evidence="4 10" id="KW-0548">Nucleotidyltransferase</keyword>
<evidence type="ECO:0000256" key="6">
    <source>
        <dbReference type="ARBA" id="ARBA00023134"/>
    </source>
</evidence>
<dbReference type="CDD" id="cd02509">
    <property type="entry name" value="GDP-M1P_Guanylyltransferase"/>
    <property type="match status" value="1"/>
</dbReference>
<dbReference type="PANTHER" id="PTHR46390:SF1">
    <property type="entry name" value="MANNOSE-1-PHOSPHATE GUANYLYLTRANSFERASE"/>
    <property type="match status" value="1"/>
</dbReference>
<dbReference type="AlphaFoldDB" id="A0A7C1NL24"/>
<protein>
    <recommendedName>
        <fullName evidence="2">mannose-1-phosphate guanylyltransferase</fullName>
        <ecNumber evidence="2">2.7.7.13</ecNumber>
    </recommendedName>
</protein>
<evidence type="ECO:0000256" key="3">
    <source>
        <dbReference type="ARBA" id="ARBA00022679"/>
    </source>
</evidence>
<name>A0A7C1NL24_UNCW3</name>
<proteinExistence type="inferred from homology"/>
<evidence type="ECO:0000256" key="7">
    <source>
        <dbReference type="ARBA" id="ARBA00047343"/>
    </source>
</evidence>
<dbReference type="Pfam" id="PF22640">
    <property type="entry name" value="ManC_GMP_beta-helix"/>
    <property type="match status" value="1"/>
</dbReference>
<dbReference type="SUPFAM" id="SSF159283">
    <property type="entry name" value="Guanosine diphospho-D-mannose pyrophosphorylase/mannose-6-phosphate isomerase linker domain"/>
    <property type="match status" value="1"/>
</dbReference>
<gene>
    <name evidence="10" type="ORF">ENP94_02250</name>
</gene>
<dbReference type="Pfam" id="PF00483">
    <property type="entry name" value="NTP_transferase"/>
    <property type="match status" value="1"/>
</dbReference>
<comment type="similarity">
    <text evidence="1">Belongs to the mannose-6-phosphate isomerase type 2 family.</text>
</comment>
<dbReference type="InterPro" id="IPR051161">
    <property type="entry name" value="Mannose-6P_isomerase_type2"/>
</dbReference>
<dbReference type="InterPro" id="IPR054566">
    <property type="entry name" value="ManC/GMP-like_b-helix"/>
</dbReference>
<dbReference type="GO" id="GO:0009298">
    <property type="term" value="P:GDP-mannose biosynthetic process"/>
    <property type="evidence" value="ECO:0007669"/>
    <property type="project" value="TreeGrafter"/>
</dbReference>
<evidence type="ECO:0000256" key="2">
    <source>
        <dbReference type="ARBA" id="ARBA00012387"/>
    </source>
</evidence>
<organism evidence="10">
    <name type="scientific">candidate division WOR-3 bacterium</name>
    <dbReference type="NCBI Taxonomy" id="2052148"/>
    <lineage>
        <taxon>Bacteria</taxon>
        <taxon>Bacteria division WOR-3</taxon>
    </lineage>
</organism>
<keyword evidence="3 10" id="KW-0808">Transferase</keyword>
<dbReference type="GO" id="GO:0004475">
    <property type="term" value="F:mannose-1-phosphate guanylyltransferase (GTP) activity"/>
    <property type="evidence" value="ECO:0007669"/>
    <property type="project" value="UniProtKB-EC"/>
</dbReference>
<dbReference type="SUPFAM" id="SSF53448">
    <property type="entry name" value="Nucleotide-diphospho-sugar transferases"/>
    <property type="match status" value="1"/>
</dbReference>
<evidence type="ECO:0000313" key="10">
    <source>
        <dbReference type="EMBL" id="HEA86813.1"/>
    </source>
</evidence>
<evidence type="ECO:0000256" key="5">
    <source>
        <dbReference type="ARBA" id="ARBA00022741"/>
    </source>
</evidence>
<reference evidence="10" key="1">
    <citation type="journal article" date="2020" name="mSystems">
        <title>Genome- and Community-Level Interaction Insights into Carbon Utilization and Element Cycling Functions of Hydrothermarchaeota in Hydrothermal Sediment.</title>
        <authorList>
            <person name="Zhou Z."/>
            <person name="Liu Y."/>
            <person name="Xu W."/>
            <person name="Pan J."/>
            <person name="Luo Z.H."/>
            <person name="Li M."/>
        </authorList>
    </citation>
    <scope>NUCLEOTIDE SEQUENCE [LARGE SCALE GENOMIC DNA]</scope>
    <source>
        <strain evidence="10">SpSt-265</strain>
    </source>
</reference>
<dbReference type="GO" id="GO:0005525">
    <property type="term" value="F:GTP binding"/>
    <property type="evidence" value="ECO:0007669"/>
    <property type="project" value="UniProtKB-KW"/>
</dbReference>
<dbReference type="FunFam" id="3.90.550.10:FF:000046">
    <property type="entry name" value="Mannose-1-phosphate guanylyltransferase (GDP)"/>
    <property type="match status" value="1"/>
</dbReference>
<keyword evidence="6" id="KW-0342">GTP-binding</keyword>
<dbReference type="InterPro" id="IPR005835">
    <property type="entry name" value="NTP_transferase_dom"/>
</dbReference>
<dbReference type="EC" id="2.7.7.13" evidence="2"/>
<accession>A0A7C1NL24</accession>
<dbReference type="EMBL" id="DSLG01000002">
    <property type="protein sequence ID" value="HEA86813.1"/>
    <property type="molecule type" value="Genomic_DNA"/>
</dbReference>
<evidence type="ECO:0000259" key="9">
    <source>
        <dbReference type="Pfam" id="PF22640"/>
    </source>
</evidence>
<sequence length="357" mass="40395">MNKIFGVILCGGKGERFWPKSRRRCPKQFIRLFERRSLIQATSDRIRKLCPIERQLFVAPEEFAALIKQELGVKKENLILEPFGRNTAPAIGLAAAALYRDNPEAVMVVLPADHLIEPESEFHKAVRLAVKVAKMGLLVTFGIIPTRPDTGYGYIEQGPLLLSKNGQTVYRVKTFREKPDRITAQRYLRSGRFLWNSGMFVWRVDTIMNAFARFMPDFHRMLMPLIQNGSRKARGVIRKIYDQVHSISIDYAIMEKAENAAVIRAGFNWDDVGSWLALERRLPTDDKGNTTFGLWFGINTSNCIIYTDEGVVGTLGVKNLVIARSGDALLVSTKEALGDLKQLLSKIQEHPQGARYL</sequence>
<evidence type="ECO:0000256" key="4">
    <source>
        <dbReference type="ARBA" id="ARBA00022695"/>
    </source>
</evidence>
<dbReference type="InterPro" id="IPR029044">
    <property type="entry name" value="Nucleotide-diphossugar_trans"/>
</dbReference>